<dbReference type="InterPro" id="IPR000297">
    <property type="entry name" value="PPIase_PpiC"/>
</dbReference>
<dbReference type="PATRIC" id="fig|1379870.5.peg.4027"/>
<keyword evidence="6" id="KW-1185">Reference proteome</keyword>
<reference evidence="5 6" key="1">
    <citation type="journal article" date="2014" name="Curr. Microbiol.">
        <title>Spirosoma radiotolerans sp. nov., a gamma-radiation-resistant bacterium isolated from gamma ray-irradiated soil.</title>
        <authorList>
            <person name="Lee J.J."/>
            <person name="Srinivasan S."/>
            <person name="Lim S."/>
            <person name="Joe M."/>
            <person name="Im S."/>
            <person name="Bae S.I."/>
            <person name="Park K.R."/>
            <person name="Han J.H."/>
            <person name="Park S.H."/>
            <person name="Joo B.M."/>
            <person name="Park S.J."/>
            <person name="Kim M.K."/>
        </authorList>
    </citation>
    <scope>NUCLEOTIDE SEQUENCE [LARGE SCALE GENOMIC DNA]</scope>
    <source>
        <strain evidence="5 6">DG5A</strain>
    </source>
</reference>
<accession>A0A0E3V8V8</accession>
<dbReference type="Gene3D" id="3.10.50.40">
    <property type="match status" value="2"/>
</dbReference>
<evidence type="ECO:0000259" key="4">
    <source>
        <dbReference type="PROSITE" id="PS50198"/>
    </source>
</evidence>
<dbReference type="Gene3D" id="3.30.1330.60">
    <property type="entry name" value="OmpA-like domain"/>
    <property type="match status" value="1"/>
</dbReference>
<dbReference type="PANTHER" id="PTHR47245">
    <property type="entry name" value="PEPTIDYLPROLYL ISOMERASE"/>
    <property type="match status" value="1"/>
</dbReference>
<dbReference type="Pfam" id="PF00639">
    <property type="entry name" value="Rotamase"/>
    <property type="match status" value="1"/>
</dbReference>
<dbReference type="PROSITE" id="PS50198">
    <property type="entry name" value="PPIC_PPIASE_2"/>
    <property type="match status" value="2"/>
</dbReference>
<keyword evidence="3" id="KW-0732">Signal</keyword>
<feature type="chain" id="PRO_5007766423" evidence="3">
    <location>
        <begin position="21"/>
        <end position="793"/>
    </location>
</feature>
<feature type="compositionally biased region" description="Low complexity" evidence="2">
    <location>
        <begin position="443"/>
        <end position="455"/>
    </location>
</feature>
<dbReference type="Proteomes" id="UP000033054">
    <property type="component" value="Chromosome"/>
</dbReference>
<dbReference type="OrthoDB" id="14196at2"/>
<organism evidence="5 6">
    <name type="scientific">Spirosoma radiotolerans</name>
    <dbReference type="NCBI Taxonomy" id="1379870"/>
    <lineage>
        <taxon>Bacteria</taxon>
        <taxon>Pseudomonadati</taxon>
        <taxon>Bacteroidota</taxon>
        <taxon>Cytophagia</taxon>
        <taxon>Cytophagales</taxon>
        <taxon>Cytophagaceae</taxon>
        <taxon>Spirosoma</taxon>
    </lineage>
</organism>
<gene>
    <name evidence="5" type="ORF">SD10_18625</name>
</gene>
<dbReference type="RefSeq" id="WP_046575796.1">
    <property type="nucleotide sequence ID" value="NZ_CP010429.1"/>
</dbReference>
<dbReference type="Pfam" id="PF13616">
    <property type="entry name" value="Rotamase_3"/>
    <property type="match status" value="1"/>
</dbReference>
<dbReference type="KEGG" id="srd:SD10_18625"/>
<sequence length="793" mass="88095">MRHFTGGFLLALLVTACKTAAPVVQQTPPEPVILTLGNKAFTTSDFFQSFTKNQLSSDSAQRTDIKNYFDLYTNLKLKVLAAEAGGRDTTEAFREEMSTYRKQLAQSYLTDKVLVESLAAEAYQRMQTEVNASHILIPVSEYALPADTLTAYQTILALRKQAQDGADFAKLARENSNDVRTAENGGNLGYISAFGVVYPLETAAFTTPVGSVSAPVRTRFGYHIVKVNDRRPSRGRVRVAHILVQMSPSANEAGQKAAKERIDGAYAQLQKGASFDQVCRQVSDDATSRANGGILPTFEPGRWVPAFEDAAFALTKPGDYSKPVRTNYGWHIIKLIERKPLDSYTTLGPSLRQRVTTDSRADILRQATVQRLQKEYAVQPDQTVLQSALAKADSSLLRGQWRFSEPLDPALQNKTLVLINKQPYSVNQFFDYVRQKQQPPRNPAVAATSPAPSAVDRPVGGSPAIAMHRLFDRFVGDQLMSVEEANLDKKSPEFRALLNEIRDGVLLSQVMEQNVWERSMVDSTGQRQYYEQNKDKYRFPERALATIVVAQNDSLLKQATTLLSGRPPYQLRRSATPLTFAKSQTTLTPTLRESLFDVLVVMSANPDYLVEVSGSHDPTERDSVSAGRIRQVVSYLQKNGISLNRIMEKDFQGARPGATKDAQRNVSFQYFSNAKDDIAKVINSKSNLPATGAPRPADSPAVIITTGLFARGENPYLDSITDWKVGATPLHRDNKAISVTIERLEPARVKTFAEARGTVINEYQATLEKQWLAQLRQTYPVKVNDDEIRKLAK</sequence>
<dbReference type="SUPFAM" id="SSF54534">
    <property type="entry name" value="FKBP-like"/>
    <property type="match status" value="2"/>
</dbReference>
<feature type="domain" description="PpiC" evidence="4">
    <location>
        <begin position="234"/>
        <end position="337"/>
    </location>
</feature>
<dbReference type="SUPFAM" id="SSF103088">
    <property type="entry name" value="OmpA-like"/>
    <property type="match status" value="1"/>
</dbReference>
<dbReference type="STRING" id="1379870.SD10_18625"/>
<name>A0A0E3V8V8_9BACT</name>
<dbReference type="PANTHER" id="PTHR47245:SF2">
    <property type="entry name" value="PEPTIDYL-PROLYL CIS-TRANS ISOMERASE HP_0175-RELATED"/>
    <property type="match status" value="1"/>
</dbReference>
<dbReference type="AlphaFoldDB" id="A0A0E3V8V8"/>
<dbReference type="PROSITE" id="PS51257">
    <property type="entry name" value="PROKAR_LIPOPROTEIN"/>
    <property type="match status" value="1"/>
</dbReference>
<feature type="region of interest" description="Disordered" evidence="2">
    <location>
        <begin position="437"/>
        <end position="457"/>
    </location>
</feature>
<dbReference type="PROSITE" id="PS01096">
    <property type="entry name" value="PPIC_PPIASE_1"/>
    <property type="match status" value="1"/>
</dbReference>
<keyword evidence="1" id="KW-0697">Rotamase</keyword>
<evidence type="ECO:0000313" key="5">
    <source>
        <dbReference type="EMBL" id="AKD56611.1"/>
    </source>
</evidence>
<dbReference type="HOGENOM" id="CLU_019451_0_0_10"/>
<evidence type="ECO:0000256" key="3">
    <source>
        <dbReference type="SAM" id="SignalP"/>
    </source>
</evidence>
<feature type="signal peptide" evidence="3">
    <location>
        <begin position="1"/>
        <end position="20"/>
    </location>
</feature>
<dbReference type="InterPro" id="IPR046357">
    <property type="entry name" value="PPIase_dom_sf"/>
</dbReference>
<protein>
    <submittedName>
        <fullName evidence="5">Peptidylprolyl isomerase</fullName>
    </submittedName>
</protein>
<dbReference type="InterPro" id="IPR023058">
    <property type="entry name" value="PPIase_PpiC_CS"/>
</dbReference>
<feature type="domain" description="PpiC" evidence="4">
    <location>
        <begin position="127"/>
        <end position="229"/>
    </location>
</feature>
<dbReference type="GO" id="GO:0003755">
    <property type="term" value="F:peptidyl-prolyl cis-trans isomerase activity"/>
    <property type="evidence" value="ECO:0007669"/>
    <property type="project" value="UniProtKB-KW"/>
</dbReference>
<dbReference type="EMBL" id="CP010429">
    <property type="protein sequence ID" value="AKD56611.1"/>
    <property type="molecule type" value="Genomic_DNA"/>
</dbReference>
<evidence type="ECO:0000256" key="1">
    <source>
        <dbReference type="PROSITE-ProRule" id="PRU00278"/>
    </source>
</evidence>
<evidence type="ECO:0000256" key="2">
    <source>
        <dbReference type="SAM" id="MobiDB-lite"/>
    </source>
</evidence>
<dbReference type="InterPro" id="IPR050245">
    <property type="entry name" value="PrsA_foldase"/>
</dbReference>
<evidence type="ECO:0000313" key="6">
    <source>
        <dbReference type="Proteomes" id="UP000033054"/>
    </source>
</evidence>
<dbReference type="InterPro" id="IPR036737">
    <property type="entry name" value="OmpA-like_sf"/>
</dbReference>
<keyword evidence="1 5" id="KW-0413">Isomerase</keyword>
<proteinExistence type="predicted"/>